<keyword evidence="3" id="KW-1003">Cell membrane</keyword>
<dbReference type="EMBL" id="NCKU01002425">
    <property type="protein sequence ID" value="RWS09619.1"/>
    <property type="molecule type" value="Genomic_DNA"/>
</dbReference>
<keyword evidence="12" id="KW-1185">Reference proteome</keyword>
<dbReference type="AlphaFoldDB" id="A0A3S3QWH5"/>
<keyword evidence="7" id="KW-0325">Glycoprotein</keyword>
<dbReference type="PROSITE" id="PS50227">
    <property type="entry name" value="G_PROTEIN_RECEP_F2_3"/>
    <property type="match status" value="1"/>
</dbReference>
<dbReference type="InterPro" id="IPR050332">
    <property type="entry name" value="GPCR_2"/>
</dbReference>
<dbReference type="OrthoDB" id="16753at2759"/>
<evidence type="ECO:0000256" key="2">
    <source>
        <dbReference type="ARBA" id="ARBA00005314"/>
    </source>
</evidence>
<feature type="domain" description="G-protein coupled receptors family 2 profile 1" evidence="9">
    <location>
        <begin position="63"/>
        <end position="140"/>
    </location>
</feature>
<dbReference type="PANTHER" id="PTHR45620">
    <property type="entry name" value="PDF RECEPTOR-LIKE PROTEIN-RELATED"/>
    <property type="match status" value="1"/>
</dbReference>
<dbReference type="Pfam" id="PF00002">
    <property type="entry name" value="7tm_2"/>
    <property type="match status" value="1"/>
</dbReference>
<keyword evidence="5 8" id="KW-1133">Transmembrane helix</keyword>
<dbReference type="Pfam" id="PF02793">
    <property type="entry name" value="HRM"/>
    <property type="match status" value="1"/>
</dbReference>
<dbReference type="EMBL" id="NCKU01000543">
    <property type="protein sequence ID" value="RWS15110.1"/>
    <property type="molecule type" value="Genomic_DNA"/>
</dbReference>
<comment type="subcellular location">
    <subcellularLocation>
        <location evidence="1">Cell membrane</location>
        <topology evidence="1">Multi-pass membrane protein</topology>
    </subcellularLocation>
</comment>
<evidence type="ECO:0000256" key="5">
    <source>
        <dbReference type="ARBA" id="ARBA00022989"/>
    </source>
</evidence>
<evidence type="ECO:0000313" key="12">
    <source>
        <dbReference type="Proteomes" id="UP000285301"/>
    </source>
</evidence>
<accession>A0A3S3QWH5</accession>
<gene>
    <name evidence="11" type="ORF">B4U79_17920</name>
    <name evidence="10" type="ORF">B4U79_18111</name>
</gene>
<keyword evidence="4 8" id="KW-0812">Transmembrane</keyword>
<dbReference type="SUPFAM" id="SSF111418">
    <property type="entry name" value="Hormone receptor domain"/>
    <property type="match status" value="1"/>
</dbReference>
<dbReference type="SMART" id="SM00008">
    <property type="entry name" value="HormR"/>
    <property type="match status" value="1"/>
</dbReference>
<dbReference type="InterPro" id="IPR036445">
    <property type="entry name" value="GPCR_2_extracell_dom_sf"/>
</dbReference>
<dbReference type="InterPro" id="IPR017983">
    <property type="entry name" value="GPCR_2_secretin-like_CS"/>
</dbReference>
<organism evidence="11 12">
    <name type="scientific">Dinothrombium tinctorium</name>
    <dbReference type="NCBI Taxonomy" id="1965070"/>
    <lineage>
        <taxon>Eukaryota</taxon>
        <taxon>Metazoa</taxon>
        <taxon>Ecdysozoa</taxon>
        <taxon>Arthropoda</taxon>
        <taxon>Chelicerata</taxon>
        <taxon>Arachnida</taxon>
        <taxon>Acari</taxon>
        <taxon>Acariformes</taxon>
        <taxon>Trombidiformes</taxon>
        <taxon>Prostigmata</taxon>
        <taxon>Anystina</taxon>
        <taxon>Parasitengona</taxon>
        <taxon>Trombidioidea</taxon>
        <taxon>Trombidiidae</taxon>
        <taxon>Dinothrombium</taxon>
    </lineage>
</organism>
<comment type="similarity">
    <text evidence="2">Belongs to the G-protein coupled receptor 2 family.</text>
</comment>
<dbReference type="Proteomes" id="UP000285301">
    <property type="component" value="Unassembled WGS sequence"/>
</dbReference>
<evidence type="ECO:0000256" key="6">
    <source>
        <dbReference type="ARBA" id="ARBA00023136"/>
    </source>
</evidence>
<evidence type="ECO:0000313" key="11">
    <source>
        <dbReference type="EMBL" id="RWS15110.1"/>
    </source>
</evidence>
<feature type="transmembrane region" description="Helical" evidence="8">
    <location>
        <begin position="184"/>
        <end position="205"/>
    </location>
</feature>
<dbReference type="GO" id="GO:0007188">
    <property type="term" value="P:adenylate cyclase-modulating G protein-coupled receptor signaling pathway"/>
    <property type="evidence" value="ECO:0007669"/>
    <property type="project" value="TreeGrafter"/>
</dbReference>
<evidence type="ECO:0000256" key="3">
    <source>
        <dbReference type="ARBA" id="ARBA00022475"/>
    </source>
</evidence>
<evidence type="ECO:0000256" key="4">
    <source>
        <dbReference type="ARBA" id="ARBA00022692"/>
    </source>
</evidence>
<dbReference type="Gene3D" id="1.20.1070.10">
    <property type="entry name" value="Rhodopsin 7-helix transmembrane proteins"/>
    <property type="match status" value="1"/>
</dbReference>
<dbReference type="STRING" id="1965070.A0A3S3QWH5"/>
<keyword evidence="6 8" id="KW-0472">Membrane</keyword>
<dbReference type="PROSITE" id="PS00649">
    <property type="entry name" value="G_PROTEIN_RECEP_F2_1"/>
    <property type="match status" value="1"/>
</dbReference>
<dbReference type="PANTHER" id="PTHR45620:SF42">
    <property type="entry name" value="G-PROTEIN COUPLED RECEPTOR SEB-2"/>
    <property type="match status" value="1"/>
</dbReference>
<dbReference type="GO" id="GO:0008528">
    <property type="term" value="F:G protein-coupled peptide receptor activity"/>
    <property type="evidence" value="ECO:0007669"/>
    <property type="project" value="TreeGrafter"/>
</dbReference>
<dbReference type="InterPro" id="IPR000832">
    <property type="entry name" value="GPCR_2_secretin-like"/>
</dbReference>
<evidence type="ECO:0000259" key="9">
    <source>
        <dbReference type="PROSITE" id="PS50227"/>
    </source>
</evidence>
<dbReference type="Gene3D" id="4.10.1240.10">
    <property type="entry name" value="GPCR, family 2, extracellular hormone receptor domain"/>
    <property type="match status" value="1"/>
</dbReference>
<feature type="transmembrane region" description="Helical" evidence="8">
    <location>
        <begin position="20"/>
        <end position="45"/>
    </location>
</feature>
<reference evidence="11" key="2">
    <citation type="submission" date="2018-11" db="EMBL/GenBank/DDBJ databases">
        <title>Trombidioid mite genomics.</title>
        <authorList>
            <person name="Dong X."/>
        </authorList>
    </citation>
    <scope>NUCLEOTIDE SEQUENCE</scope>
    <source>
        <strain evidence="11">UoL-WK</strain>
    </source>
</reference>
<sequence>MLRRTSSASEETRNLKKKLFNSKIIIIIMGRTSSTNATLISIIYFKSKRIFDHFFSKTTGDQLYCPAKWDGWSCWGYTPAGTTAYQTCPDFAYQNHRKYQNQLPESCLRDSAEKYCTPNGTWYKYKGYERTNYLNCAYIGRRERRIATFMKVTLQSISLVFSLASIAIFIYYKQYRIVRIQVHLNFFASFVLTAIATIAFNIYIYGDHLEDDGVVISSNADKQLNQYRSKCKAEGLKEEDLRR</sequence>
<evidence type="ECO:0000313" key="10">
    <source>
        <dbReference type="EMBL" id="RWS09619.1"/>
    </source>
</evidence>
<evidence type="ECO:0000256" key="1">
    <source>
        <dbReference type="ARBA" id="ARBA00004651"/>
    </source>
</evidence>
<dbReference type="InterPro" id="IPR001879">
    <property type="entry name" value="GPCR_2_extracellular_dom"/>
</dbReference>
<evidence type="ECO:0000256" key="8">
    <source>
        <dbReference type="SAM" id="Phobius"/>
    </source>
</evidence>
<protein>
    <recommendedName>
        <fullName evidence="9">G-protein coupled receptors family 2 profile 1 domain-containing protein</fullName>
    </recommendedName>
</protein>
<feature type="transmembrane region" description="Helical" evidence="8">
    <location>
        <begin position="152"/>
        <end position="172"/>
    </location>
</feature>
<proteinExistence type="inferred from homology"/>
<name>A0A3S3QWH5_9ACAR</name>
<comment type="caution">
    <text evidence="11">The sequence shown here is derived from an EMBL/GenBank/DDBJ whole genome shotgun (WGS) entry which is preliminary data.</text>
</comment>
<evidence type="ECO:0000256" key="7">
    <source>
        <dbReference type="ARBA" id="ARBA00023180"/>
    </source>
</evidence>
<reference evidence="11 12" key="1">
    <citation type="journal article" date="2018" name="Gigascience">
        <title>Genomes of trombidid mites reveal novel predicted allergens and laterally-transferred genes associated with secondary metabolism.</title>
        <authorList>
            <person name="Dong X."/>
            <person name="Chaisiri K."/>
            <person name="Xia D."/>
            <person name="Armstrong S.D."/>
            <person name="Fang Y."/>
            <person name="Donnelly M.J."/>
            <person name="Kadowaki T."/>
            <person name="McGarry J.W."/>
            <person name="Darby A.C."/>
            <person name="Makepeace B.L."/>
        </authorList>
    </citation>
    <scope>NUCLEOTIDE SEQUENCE [LARGE SCALE GENOMIC DNA]</scope>
    <source>
        <strain evidence="11">UoL-WK</strain>
    </source>
</reference>
<dbReference type="GO" id="GO:0005886">
    <property type="term" value="C:plasma membrane"/>
    <property type="evidence" value="ECO:0007669"/>
    <property type="project" value="UniProtKB-SubCell"/>
</dbReference>